<sequence length="177" mass="19613">MFKRYKEDALDTDFGNIDSGNHAANGGNAKVSSDPYSLQWSSSSRKIGATLSTTNRARSVGARTPSCTWYYNSHNNNIVLDKNGHRSGSRPRRKPRSHQRDGEADDRSSNLTRHYIEPAQGDTYTARHESGFNDKMAPEMSGKAFDPDRTKKSHVDAILLAGGNVNDLEARRMAAIQ</sequence>
<evidence type="ECO:0000313" key="2">
    <source>
        <dbReference type="EMBL" id="OJJ84296.1"/>
    </source>
</evidence>
<dbReference type="VEuPathDB" id="FungiDB:ASPGLDRAFT_58008"/>
<gene>
    <name evidence="2" type="ORF">ASPGLDRAFT_58008</name>
</gene>
<accession>A0A1L9VK48</accession>
<dbReference type="RefSeq" id="XP_022400994.1">
    <property type="nucleotide sequence ID" value="XM_022548292.1"/>
</dbReference>
<proteinExistence type="predicted"/>
<feature type="region of interest" description="Disordered" evidence="1">
    <location>
        <begin position="11"/>
        <end position="35"/>
    </location>
</feature>
<dbReference type="AlphaFoldDB" id="A0A1L9VK48"/>
<keyword evidence="3" id="KW-1185">Reference proteome</keyword>
<evidence type="ECO:0000256" key="1">
    <source>
        <dbReference type="SAM" id="MobiDB-lite"/>
    </source>
</evidence>
<protein>
    <submittedName>
        <fullName evidence="2">Uncharacterized protein</fullName>
    </submittedName>
</protein>
<reference evidence="3" key="1">
    <citation type="journal article" date="2017" name="Genome Biol.">
        <title>Comparative genomics reveals high biological diversity and specific adaptations in the industrially and medically important fungal genus Aspergillus.</title>
        <authorList>
            <person name="de Vries R.P."/>
            <person name="Riley R."/>
            <person name="Wiebenga A."/>
            <person name="Aguilar-Osorio G."/>
            <person name="Amillis S."/>
            <person name="Uchima C.A."/>
            <person name="Anderluh G."/>
            <person name="Asadollahi M."/>
            <person name="Askin M."/>
            <person name="Barry K."/>
            <person name="Battaglia E."/>
            <person name="Bayram O."/>
            <person name="Benocci T."/>
            <person name="Braus-Stromeyer S.A."/>
            <person name="Caldana C."/>
            <person name="Canovas D."/>
            <person name="Cerqueira G.C."/>
            <person name="Chen F."/>
            <person name="Chen W."/>
            <person name="Choi C."/>
            <person name="Clum A."/>
            <person name="Dos Santos R.A."/>
            <person name="Damasio A.R."/>
            <person name="Diallinas G."/>
            <person name="Emri T."/>
            <person name="Fekete E."/>
            <person name="Flipphi M."/>
            <person name="Freyberg S."/>
            <person name="Gallo A."/>
            <person name="Gournas C."/>
            <person name="Habgood R."/>
            <person name="Hainaut M."/>
            <person name="Harispe M.L."/>
            <person name="Henrissat B."/>
            <person name="Hilden K.S."/>
            <person name="Hope R."/>
            <person name="Hossain A."/>
            <person name="Karabika E."/>
            <person name="Karaffa L."/>
            <person name="Karanyi Z."/>
            <person name="Krasevec N."/>
            <person name="Kuo A."/>
            <person name="Kusch H."/>
            <person name="LaButti K."/>
            <person name="Lagendijk E.L."/>
            <person name="Lapidus A."/>
            <person name="Levasseur A."/>
            <person name="Lindquist E."/>
            <person name="Lipzen A."/>
            <person name="Logrieco A.F."/>
            <person name="MacCabe A."/>
            <person name="Maekelae M.R."/>
            <person name="Malavazi I."/>
            <person name="Melin P."/>
            <person name="Meyer V."/>
            <person name="Mielnichuk N."/>
            <person name="Miskei M."/>
            <person name="Molnar A.P."/>
            <person name="Mule G."/>
            <person name="Ngan C.Y."/>
            <person name="Orejas M."/>
            <person name="Orosz E."/>
            <person name="Ouedraogo J.P."/>
            <person name="Overkamp K.M."/>
            <person name="Park H.-S."/>
            <person name="Perrone G."/>
            <person name="Piumi F."/>
            <person name="Punt P.J."/>
            <person name="Ram A.F."/>
            <person name="Ramon A."/>
            <person name="Rauscher S."/>
            <person name="Record E."/>
            <person name="Riano-Pachon D.M."/>
            <person name="Robert V."/>
            <person name="Roehrig J."/>
            <person name="Ruller R."/>
            <person name="Salamov A."/>
            <person name="Salih N.S."/>
            <person name="Samson R.A."/>
            <person name="Sandor E."/>
            <person name="Sanguinetti M."/>
            <person name="Schuetze T."/>
            <person name="Sepcic K."/>
            <person name="Shelest E."/>
            <person name="Sherlock G."/>
            <person name="Sophianopoulou V."/>
            <person name="Squina F.M."/>
            <person name="Sun H."/>
            <person name="Susca A."/>
            <person name="Todd R.B."/>
            <person name="Tsang A."/>
            <person name="Unkles S.E."/>
            <person name="van de Wiele N."/>
            <person name="van Rossen-Uffink D."/>
            <person name="Oliveira J.V."/>
            <person name="Vesth T.C."/>
            <person name="Visser J."/>
            <person name="Yu J.-H."/>
            <person name="Zhou M."/>
            <person name="Andersen M.R."/>
            <person name="Archer D.B."/>
            <person name="Baker S.E."/>
            <person name="Benoit I."/>
            <person name="Brakhage A.A."/>
            <person name="Braus G.H."/>
            <person name="Fischer R."/>
            <person name="Frisvad J.C."/>
            <person name="Goldman G.H."/>
            <person name="Houbraken J."/>
            <person name="Oakley B."/>
            <person name="Pocsi I."/>
            <person name="Scazzocchio C."/>
            <person name="Seiboth B."/>
            <person name="vanKuyk P.A."/>
            <person name="Wortman J."/>
            <person name="Dyer P.S."/>
            <person name="Grigoriev I.V."/>
        </authorList>
    </citation>
    <scope>NUCLEOTIDE SEQUENCE [LARGE SCALE GENOMIC DNA]</scope>
    <source>
        <strain evidence="3">CBS 516.65</strain>
    </source>
</reference>
<name>A0A1L9VK48_ASPGL</name>
<feature type="compositionally biased region" description="Basic residues" evidence="1">
    <location>
        <begin position="85"/>
        <end position="97"/>
    </location>
</feature>
<feature type="region of interest" description="Disordered" evidence="1">
    <location>
        <begin position="78"/>
        <end position="149"/>
    </location>
</feature>
<dbReference type="GeneID" id="34464553"/>
<organism evidence="2 3">
    <name type="scientific">Aspergillus glaucus CBS 516.65</name>
    <dbReference type="NCBI Taxonomy" id="1160497"/>
    <lineage>
        <taxon>Eukaryota</taxon>
        <taxon>Fungi</taxon>
        <taxon>Dikarya</taxon>
        <taxon>Ascomycota</taxon>
        <taxon>Pezizomycotina</taxon>
        <taxon>Eurotiomycetes</taxon>
        <taxon>Eurotiomycetidae</taxon>
        <taxon>Eurotiales</taxon>
        <taxon>Aspergillaceae</taxon>
        <taxon>Aspergillus</taxon>
        <taxon>Aspergillus subgen. Aspergillus</taxon>
    </lineage>
</organism>
<dbReference type="EMBL" id="KV878897">
    <property type="protein sequence ID" value="OJJ84296.1"/>
    <property type="molecule type" value="Genomic_DNA"/>
</dbReference>
<dbReference type="Proteomes" id="UP000184300">
    <property type="component" value="Unassembled WGS sequence"/>
</dbReference>
<evidence type="ECO:0000313" key="3">
    <source>
        <dbReference type="Proteomes" id="UP000184300"/>
    </source>
</evidence>
<feature type="compositionally biased region" description="Basic and acidic residues" evidence="1">
    <location>
        <begin position="98"/>
        <end position="108"/>
    </location>
</feature>